<sequence>MARTAFDLVDREGSASLTISRLAKELGVGPMTIYGYASSKDAIVAMLPDLLLENVPQVDMGKPWRAALEEVFTAVYRGFLEHQHVTRAIAESPVFGPAQGKIIESVLARLERAGFSDREAFELQRTLSTYTLGFAMFAVTEAQAGDDRPRSTWTHNLHNGEYPHVSRVSEMFGEEVSEQQYLAGLRRILGP</sequence>
<dbReference type="SUPFAM" id="SSF46689">
    <property type="entry name" value="Homeodomain-like"/>
    <property type="match status" value="1"/>
</dbReference>
<dbReference type="Proteomes" id="UP001064782">
    <property type="component" value="Unassembled WGS sequence"/>
</dbReference>
<evidence type="ECO:0000256" key="1">
    <source>
        <dbReference type="ARBA" id="ARBA00023015"/>
    </source>
</evidence>
<organism evidence="7 8">
    <name type="scientific">Mycobacterium kiyosense</name>
    <dbReference type="NCBI Taxonomy" id="2871094"/>
    <lineage>
        <taxon>Bacteria</taxon>
        <taxon>Bacillati</taxon>
        <taxon>Actinomycetota</taxon>
        <taxon>Actinomycetes</taxon>
        <taxon>Mycobacteriales</taxon>
        <taxon>Mycobacteriaceae</taxon>
        <taxon>Mycobacterium</taxon>
    </lineage>
</organism>
<evidence type="ECO:0000259" key="5">
    <source>
        <dbReference type="PROSITE" id="PS50977"/>
    </source>
</evidence>
<dbReference type="Proteomes" id="UP001165663">
    <property type="component" value="Unassembled WGS sequence"/>
</dbReference>
<dbReference type="Gene3D" id="1.10.10.60">
    <property type="entry name" value="Homeodomain-like"/>
    <property type="match status" value="1"/>
</dbReference>
<dbReference type="AlphaFoldDB" id="A0A9P3Q4N5"/>
<protein>
    <recommendedName>
        <fullName evidence="5">HTH tetR-type domain-containing protein</fullName>
    </recommendedName>
</protein>
<feature type="domain" description="HTH tetR-type" evidence="5">
    <location>
        <begin position="1"/>
        <end position="55"/>
    </location>
</feature>
<dbReference type="EMBL" id="BRZI01000002">
    <property type="protein sequence ID" value="GLD28778.1"/>
    <property type="molecule type" value="Genomic_DNA"/>
</dbReference>
<dbReference type="PROSITE" id="PS50977">
    <property type="entry name" value="HTH_TETR_2"/>
    <property type="match status" value="1"/>
</dbReference>
<dbReference type="Pfam" id="PF00440">
    <property type="entry name" value="TetR_N"/>
    <property type="match status" value="1"/>
</dbReference>
<dbReference type="EMBL" id="BRXE01000001">
    <property type="protein sequence ID" value="GLB80974.1"/>
    <property type="molecule type" value="Genomic_DNA"/>
</dbReference>
<name>A0A9P3Q4N5_9MYCO</name>
<evidence type="ECO:0000313" key="8">
    <source>
        <dbReference type="Proteomes" id="UP001064782"/>
    </source>
</evidence>
<dbReference type="InterPro" id="IPR009057">
    <property type="entry name" value="Homeodomain-like_sf"/>
</dbReference>
<dbReference type="Pfam" id="PF02909">
    <property type="entry name" value="TetR_C_1"/>
    <property type="match status" value="1"/>
</dbReference>
<gene>
    <name evidence="7" type="ORF">Mkiyose1413_06610</name>
    <name evidence="6" type="ORF">SRL2020028_02300</name>
</gene>
<accession>A0A9P3Q4N5</accession>
<evidence type="ECO:0000256" key="3">
    <source>
        <dbReference type="ARBA" id="ARBA00023163"/>
    </source>
</evidence>
<evidence type="ECO:0000256" key="2">
    <source>
        <dbReference type="ARBA" id="ARBA00023125"/>
    </source>
</evidence>
<dbReference type="InterPro" id="IPR004111">
    <property type="entry name" value="Repressor_TetR_C"/>
</dbReference>
<evidence type="ECO:0000313" key="6">
    <source>
        <dbReference type="EMBL" id="GLB80974.1"/>
    </source>
</evidence>
<feature type="DNA-binding region" description="H-T-H motif" evidence="4">
    <location>
        <begin position="18"/>
        <end position="37"/>
    </location>
</feature>
<proteinExistence type="predicted"/>
<reference evidence="7" key="1">
    <citation type="submission" date="2022-08" db="EMBL/GenBank/DDBJ databases">
        <title>Mycobacterium kiyosense sp. nov., scotochromogenic slow-glowing species isolated from respiratory specimens.</title>
        <authorList>
            <person name="Fukano H."/>
            <person name="Kazumi Y."/>
            <person name="Sakagami N."/>
            <person name="Ato M."/>
            <person name="Mitarai S."/>
            <person name="Hoshino Y."/>
        </authorList>
    </citation>
    <scope>NUCLEOTIDE SEQUENCE</scope>
    <source>
        <strain evidence="7">1413</strain>
        <strain evidence="6">SRL2020-028</strain>
    </source>
</reference>
<comment type="caution">
    <text evidence="7">The sequence shown here is derived from an EMBL/GenBank/DDBJ whole genome shotgun (WGS) entry which is preliminary data.</text>
</comment>
<dbReference type="InterPro" id="IPR036271">
    <property type="entry name" value="Tet_transcr_reg_TetR-rel_C_sf"/>
</dbReference>
<dbReference type="GO" id="GO:0003677">
    <property type="term" value="F:DNA binding"/>
    <property type="evidence" value="ECO:0007669"/>
    <property type="project" value="UniProtKB-UniRule"/>
</dbReference>
<keyword evidence="1" id="KW-0805">Transcription regulation</keyword>
<keyword evidence="3" id="KW-0804">Transcription</keyword>
<dbReference type="RefSeq" id="WP_236977155.1">
    <property type="nucleotide sequence ID" value="NZ_BRXE01000001.1"/>
</dbReference>
<dbReference type="SUPFAM" id="SSF48498">
    <property type="entry name" value="Tetracyclin repressor-like, C-terminal domain"/>
    <property type="match status" value="1"/>
</dbReference>
<evidence type="ECO:0000256" key="4">
    <source>
        <dbReference type="PROSITE-ProRule" id="PRU00335"/>
    </source>
</evidence>
<dbReference type="Gene3D" id="1.10.357.10">
    <property type="entry name" value="Tetracycline Repressor, domain 2"/>
    <property type="match status" value="1"/>
</dbReference>
<keyword evidence="2 4" id="KW-0238">DNA-binding</keyword>
<keyword evidence="8" id="KW-1185">Reference proteome</keyword>
<dbReference type="InterPro" id="IPR001647">
    <property type="entry name" value="HTH_TetR"/>
</dbReference>
<dbReference type="GO" id="GO:0045892">
    <property type="term" value="P:negative regulation of DNA-templated transcription"/>
    <property type="evidence" value="ECO:0007669"/>
    <property type="project" value="InterPro"/>
</dbReference>
<dbReference type="GeneID" id="83627307"/>
<evidence type="ECO:0000313" key="7">
    <source>
        <dbReference type="EMBL" id="GLD28778.1"/>
    </source>
</evidence>